<dbReference type="AlphaFoldDB" id="A0A223SD43"/>
<sequence length="242" mass="26423">MNRTVGDGSDIASVAALLGDASRAAMVTALMDGLRLPATELARIAGVSKSTASEHLARLVDSGLLDTERCGRHTYYRVADPLVGRALEALAVIAPQRRPNSLRSVRRHEELGRARLCYDHLAGHLGVAVTDALRQRGLLYERDAALEVDQAAWDAHVPLDVTCDAARKGRRPLARGCVDWTVRRHHLAGALGAKLAARMFDLGWIQRRREKERAIVVTDVGLHGMREVFDFDDSTLQALAPA</sequence>
<dbReference type="InterPro" id="IPR001845">
    <property type="entry name" value="HTH_ArsR_DNA-bd_dom"/>
</dbReference>
<dbReference type="OrthoDB" id="3232131at2"/>
<dbReference type="SMART" id="SM00418">
    <property type="entry name" value="HTH_ARSR"/>
    <property type="match status" value="1"/>
</dbReference>
<dbReference type="CDD" id="cd00090">
    <property type="entry name" value="HTH_ARSR"/>
    <property type="match status" value="1"/>
</dbReference>
<dbReference type="GO" id="GO:0097063">
    <property type="term" value="F:cadmium ion sensor activity"/>
    <property type="evidence" value="ECO:0007669"/>
    <property type="project" value="TreeGrafter"/>
</dbReference>
<dbReference type="InterPro" id="IPR036388">
    <property type="entry name" value="WH-like_DNA-bd_sf"/>
</dbReference>
<dbReference type="PRINTS" id="PR00778">
    <property type="entry name" value="HTHARSR"/>
</dbReference>
<dbReference type="SUPFAM" id="SSF46785">
    <property type="entry name" value="Winged helix' DNA-binding domain"/>
    <property type="match status" value="1"/>
</dbReference>
<dbReference type="KEGG" id="ngv:CDO52_03790"/>
<dbReference type="PROSITE" id="PS50987">
    <property type="entry name" value="HTH_ARSR_2"/>
    <property type="match status" value="1"/>
</dbReference>
<dbReference type="GO" id="GO:0003677">
    <property type="term" value="F:DNA binding"/>
    <property type="evidence" value="ECO:0007669"/>
    <property type="project" value="TreeGrafter"/>
</dbReference>
<dbReference type="Gene3D" id="1.10.10.10">
    <property type="entry name" value="Winged helix-like DNA-binding domain superfamily/Winged helix DNA-binding domain"/>
    <property type="match status" value="1"/>
</dbReference>
<dbReference type="GO" id="GO:0032791">
    <property type="term" value="F:lead ion binding"/>
    <property type="evidence" value="ECO:0007669"/>
    <property type="project" value="TreeGrafter"/>
</dbReference>
<dbReference type="GO" id="GO:0046686">
    <property type="term" value="P:response to cadmium ion"/>
    <property type="evidence" value="ECO:0007669"/>
    <property type="project" value="TreeGrafter"/>
</dbReference>
<dbReference type="RefSeq" id="WP_026126156.1">
    <property type="nucleotide sequence ID" value="NZ_ANBG01000340.1"/>
</dbReference>
<reference evidence="2 3" key="1">
    <citation type="submission" date="2017-08" db="EMBL/GenBank/DDBJ databases">
        <title>The complete genome sequence of Nocardiopsis gilva YIM 90087.</title>
        <authorList>
            <person name="Yin M."/>
            <person name="Tang S."/>
        </authorList>
    </citation>
    <scope>NUCLEOTIDE SEQUENCE [LARGE SCALE GENOMIC DNA]</scope>
    <source>
        <strain evidence="2 3">YIM 90087</strain>
    </source>
</reference>
<evidence type="ECO:0000259" key="1">
    <source>
        <dbReference type="PROSITE" id="PS50987"/>
    </source>
</evidence>
<keyword evidence="3" id="KW-1185">Reference proteome</keyword>
<organism evidence="2 3">
    <name type="scientific">Nocardiopsis gilva YIM 90087</name>
    <dbReference type="NCBI Taxonomy" id="1235441"/>
    <lineage>
        <taxon>Bacteria</taxon>
        <taxon>Bacillati</taxon>
        <taxon>Actinomycetota</taxon>
        <taxon>Actinomycetes</taxon>
        <taxon>Streptosporangiales</taxon>
        <taxon>Nocardiopsidaceae</taxon>
        <taxon>Nocardiopsis</taxon>
    </lineage>
</organism>
<protein>
    <submittedName>
        <fullName evidence="2">ArsR family transcriptional regulator</fullName>
    </submittedName>
</protein>
<dbReference type="Pfam" id="PF12840">
    <property type="entry name" value="HTH_20"/>
    <property type="match status" value="1"/>
</dbReference>
<name>A0A223SD43_9ACTN</name>
<proteinExistence type="predicted"/>
<dbReference type="GO" id="GO:0010288">
    <property type="term" value="P:response to lead ion"/>
    <property type="evidence" value="ECO:0007669"/>
    <property type="project" value="TreeGrafter"/>
</dbReference>
<evidence type="ECO:0000313" key="2">
    <source>
        <dbReference type="EMBL" id="ASU86015.1"/>
    </source>
</evidence>
<feature type="domain" description="HTH arsR-type" evidence="1">
    <location>
        <begin position="3"/>
        <end position="98"/>
    </location>
</feature>
<dbReference type="InterPro" id="IPR052543">
    <property type="entry name" value="HTH_Metal-responsive_Reg"/>
</dbReference>
<dbReference type="PANTHER" id="PTHR39168">
    <property type="entry name" value="TRANSCRIPTIONAL REGULATOR-RELATED"/>
    <property type="match status" value="1"/>
</dbReference>
<dbReference type="InterPro" id="IPR011991">
    <property type="entry name" value="ArsR-like_HTH"/>
</dbReference>
<dbReference type="PANTHER" id="PTHR39168:SF1">
    <property type="entry name" value="TRANSCRIPTIONAL REGULATORY PROTEIN"/>
    <property type="match status" value="1"/>
</dbReference>
<dbReference type="GO" id="GO:0003700">
    <property type="term" value="F:DNA-binding transcription factor activity"/>
    <property type="evidence" value="ECO:0007669"/>
    <property type="project" value="InterPro"/>
</dbReference>
<dbReference type="InterPro" id="IPR036390">
    <property type="entry name" value="WH_DNA-bd_sf"/>
</dbReference>
<evidence type="ECO:0000313" key="3">
    <source>
        <dbReference type="Proteomes" id="UP000215005"/>
    </source>
</evidence>
<gene>
    <name evidence="2" type="ORF">CDO52_03790</name>
</gene>
<dbReference type="Proteomes" id="UP000215005">
    <property type="component" value="Chromosome"/>
</dbReference>
<accession>A0A223SD43</accession>
<dbReference type="EMBL" id="CP022753">
    <property type="protein sequence ID" value="ASU86015.1"/>
    <property type="molecule type" value="Genomic_DNA"/>
</dbReference>
<dbReference type="NCBIfam" id="NF033788">
    <property type="entry name" value="HTH_metalloreg"/>
    <property type="match status" value="1"/>
</dbReference>